<proteinExistence type="predicted"/>
<feature type="non-terminal residue" evidence="1">
    <location>
        <position position="95"/>
    </location>
</feature>
<organism evidence="1">
    <name type="scientific">Octopus bimaculoides</name>
    <name type="common">California two-spotted octopus</name>
    <dbReference type="NCBI Taxonomy" id="37653"/>
    <lineage>
        <taxon>Eukaryota</taxon>
        <taxon>Metazoa</taxon>
        <taxon>Spiralia</taxon>
        <taxon>Lophotrochozoa</taxon>
        <taxon>Mollusca</taxon>
        <taxon>Cephalopoda</taxon>
        <taxon>Coleoidea</taxon>
        <taxon>Octopodiformes</taxon>
        <taxon>Octopoda</taxon>
        <taxon>Incirrata</taxon>
        <taxon>Octopodidae</taxon>
        <taxon>Octopus</taxon>
    </lineage>
</organism>
<sequence length="95" mass="10322">MSFILDIFFSIFCVYRYDIKYMPFLCTSCVCMSVLFCFCDSVLPCVCSIFLCDCISVCLSVCGSACLCDCKSACCVCVSVFSGSVLLGFCNSALS</sequence>
<evidence type="ECO:0000313" key="1">
    <source>
        <dbReference type="EMBL" id="KOF72230.1"/>
    </source>
</evidence>
<accession>A0A0L8G6M9</accession>
<gene>
    <name evidence="1" type="ORF">OCBIM_22039820mg</name>
</gene>
<dbReference type="EMBL" id="KQ423766">
    <property type="protein sequence ID" value="KOF72230.1"/>
    <property type="molecule type" value="Genomic_DNA"/>
</dbReference>
<reference evidence="1" key="1">
    <citation type="submission" date="2015-07" db="EMBL/GenBank/DDBJ databases">
        <title>MeaNS - Measles Nucleotide Surveillance Program.</title>
        <authorList>
            <person name="Tran T."/>
            <person name="Druce J."/>
        </authorList>
    </citation>
    <scope>NUCLEOTIDE SEQUENCE</scope>
    <source>
        <strain evidence="1">UCB-OBI-ISO-001</strain>
        <tissue evidence="1">Gonad</tissue>
    </source>
</reference>
<protein>
    <submittedName>
        <fullName evidence="1">Uncharacterized protein</fullName>
    </submittedName>
</protein>
<dbReference type="AlphaFoldDB" id="A0A0L8G6M9"/>
<name>A0A0L8G6M9_OCTBM</name>